<keyword evidence="3" id="KW-1185">Reference proteome</keyword>
<dbReference type="Proteomes" id="UP001596074">
    <property type="component" value="Unassembled WGS sequence"/>
</dbReference>
<dbReference type="RefSeq" id="WP_378284121.1">
    <property type="nucleotide sequence ID" value="NZ_JBHSON010000032.1"/>
</dbReference>
<comment type="caution">
    <text evidence="2">The sequence shown here is derived from an EMBL/GenBank/DDBJ whole genome shotgun (WGS) entry which is preliminary data.</text>
</comment>
<protein>
    <submittedName>
        <fullName evidence="2">LLM class flavin-dependent oxidoreductase</fullName>
    </submittedName>
</protein>
<gene>
    <name evidence="2" type="ORF">ACFPZN_22810</name>
</gene>
<dbReference type="Gene3D" id="3.20.20.30">
    <property type="entry name" value="Luciferase-like domain"/>
    <property type="match status" value="1"/>
</dbReference>
<dbReference type="EMBL" id="JBHSON010000032">
    <property type="protein sequence ID" value="MFC5748457.1"/>
    <property type="molecule type" value="Genomic_DNA"/>
</dbReference>
<organism evidence="2 3">
    <name type="scientific">Actinomadura rugatobispora</name>
    <dbReference type="NCBI Taxonomy" id="1994"/>
    <lineage>
        <taxon>Bacteria</taxon>
        <taxon>Bacillati</taxon>
        <taxon>Actinomycetota</taxon>
        <taxon>Actinomycetes</taxon>
        <taxon>Streptosporangiales</taxon>
        <taxon>Thermomonosporaceae</taxon>
        <taxon>Actinomadura</taxon>
    </lineage>
</organism>
<name>A0ABW1A1A3_9ACTN</name>
<sequence length="279" mass="30013">MRIGVVLPTEADPDERTRAAAIADDVGLDMVVIESSEEADALLTVSSLADTVRWARLVAVVPVGMHPVHLAERIGVADQVLGGRLTVVLRSSGDRDELSETLEVLDKALAARPFRHRGARWRVPADLPENGDANWQQVRVTPAPVQPLVPIWLSGEGAGDVAAEFALSYLPPEDVDAGRLASWWAAVDQRWGPAAARLSRPLLAPPLEEGSPPDVGEQAEHVLQQQAAWGMDSALLRWNVGVPEAAARLRATVQIGALPPGLQSFWDETVSAAGRQDDW</sequence>
<accession>A0ABW1A1A3</accession>
<dbReference type="SUPFAM" id="SSF51679">
    <property type="entry name" value="Bacterial luciferase-like"/>
    <property type="match status" value="1"/>
</dbReference>
<evidence type="ECO:0000259" key="1">
    <source>
        <dbReference type="Pfam" id="PF00296"/>
    </source>
</evidence>
<reference evidence="3" key="1">
    <citation type="journal article" date="2019" name="Int. J. Syst. Evol. Microbiol.">
        <title>The Global Catalogue of Microorganisms (GCM) 10K type strain sequencing project: providing services to taxonomists for standard genome sequencing and annotation.</title>
        <authorList>
            <consortium name="The Broad Institute Genomics Platform"/>
            <consortium name="The Broad Institute Genome Sequencing Center for Infectious Disease"/>
            <person name="Wu L."/>
            <person name="Ma J."/>
        </authorList>
    </citation>
    <scope>NUCLEOTIDE SEQUENCE [LARGE SCALE GENOMIC DNA]</scope>
    <source>
        <strain evidence="3">KCTC 42087</strain>
    </source>
</reference>
<proteinExistence type="predicted"/>
<dbReference type="Pfam" id="PF00296">
    <property type="entry name" value="Bac_luciferase"/>
    <property type="match status" value="1"/>
</dbReference>
<dbReference type="InterPro" id="IPR036661">
    <property type="entry name" value="Luciferase-like_sf"/>
</dbReference>
<feature type="domain" description="Luciferase-like" evidence="1">
    <location>
        <begin position="1"/>
        <end position="189"/>
    </location>
</feature>
<evidence type="ECO:0000313" key="2">
    <source>
        <dbReference type="EMBL" id="MFC5748457.1"/>
    </source>
</evidence>
<dbReference type="InterPro" id="IPR011251">
    <property type="entry name" value="Luciferase-like_dom"/>
</dbReference>
<evidence type="ECO:0000313" key="3">
    <source>
        <dbReference type="Proteomes" id="UP001596074"/>
    </source>
</evidence>